<feature type="compositionally biased region" description="Basic and acidic residues" evidence="1">
    <location>
        <begin position="373"/>
        <end position="398"/>
    </location>
</feature>
<feature type="compositionally biased region" description="Low complexity" evidence="1">
    <location>
        <begin position="788"/>
        <end position="804"/>
    </location>
</feature>
<feature type="region of interest" description="Disordered" evidence="1">
    <location>
        <begin position="608"/>
        <end position="646"/>
    </location>
</feature>
<feature type="compositionally biased region" description="Polar residues" evidence="1">
    <location>
        <begin position="681"/>
        <end position="690"/>
    </location>
</feature>
<feature type="compositionally biased region" description="Basic and acidic residues" evidence="1">
    <location>
        <begin position="569"/>
        <end position="583"/>
    </location>
</feature>
<feature type="compositionally biased region" description="Basic residues" evidence="1">
    <location>
        <begin position="514"/>
        <end position="525"/>
    </location>
</feature>
<feature type="compositionally biased region" description="Polar residues" evidence="1">
    <location>
        <begin position="555"/>
        <end position="568"/>
    </location>
</feature>
<gene>
    <name evidence="2" type="ORF">V6N12_060122</name>
</gene>
<keyword evidence="3" id="KW-1185">Reference proteome</keyword>
<feature type="region of interest" description="Disordered" evidence="1">
    <location>
        <begin position="918"/>
        <end position="1031"/>
    </location>
</feature>
<feature type="compositionally biased region" description="Basic and acidic residues" evidence="1">
    <location>
        <begin position="504"/>
        <end position="513"/>
    </location>
</feature>
<proteinExistence type="predicted"/>
<dbReference type="Proteomes" id="UP001472677">
    <property type="component" value="Unassembled WGS sequence"/>
</dbReference>
<feature type="compositionally biased region" description="Polar residues" evidence="1">
    <location>
        <begin position="232"/>
        <end position="244"/>
    </location>
</feature>
<evidence type="ECO:0000256" key="1">
    <source>
        <dbReference type="SAM" id="MobiDB-lite"/>
    </source>
</evidence>
<dbReference type="EMBL" id="JBBPBM010000036">
    <property type="protein sequence ID" value="KAK8529339.1"/>
    <property type="molecule type" value="Genomic_DNA"/>
</dbReference>
<feature type="compositionally biased region" description="Basic and acidic residues" evidence="1">
    <location>
        <begin position="694"/>
        <end position="711"/>
    </location>
</feature>
<feature type="compositionally biased region" description="Basic and acidic residues" evidence="1">
    <location>
        <begin position="830"/>
        <end position="840"/>
    </location>
</feature>
<protein>
    <submittedName>
        <fullName evidence="2">Uncharacterized protein</fullName>
    </submittedName>
</protein>
<feature type="compositionally biased region" description="Polar residues" evidence="1">
    <location>
        <begin position="363"/>
        <end position="372"/>
    </location>
</feature>
<feature type="region of interest" description="Disordered" evidence="1">
    <location>
        <begin position="201"/>
        <end position="244"/>
    </location>
</feature>
<feature type="compositionally biased region" description="Polar residues" evidence="1">
    <location>
        <begin position="962"/>
        <end position="973"/>
    </location>
</feature>
<evidence type="ECO:0000313" key="3">
    <source>
        <dbReference type="Proteomes" id="UP001472677"/>
    </source>
</evidence>
<feature type="compositionally biased region" description="Polar residues" evidence="1">
    <location>
        <begin position="458"/>
        <end position="485"/>
    </location>
</feature>
<feature type="region of interest" description="Disordered" evidence="1">
    <location>
        <begin position="341"/>
        <end position="590"/>
    </location>
</feature>
<feature type="compositionally biased region" description="Polar residues" evidence="1">
    <location>
        <begin position="1001"/>
        <end position="1018"/>
    </location>
</feature>
<feature type="compositionally biased region" description="Polar residues" evidence="1">
    <location>
        <begin position="202"/>
        <end position="215"/>
    </location>
</feature>
<comment type="caution">
    <text evidence="2">The sequence shown here is derived from an EMBL/GenBank/DDBJ whole genome shotgun (WGS) entry which is preliminary data.</text>
</comment>
<feature type="compositionally biased region" description="Low complexity" evidence="1">
    <location>
        <begin position="939"/>
        <end position="961"/>
    </location>
</feature>
<evidence type="ECO:0000313" key="2">
    <source>
        <dbReference type="EMBL" id="KAK8529339.1"/>
    </source>
</evidence>
<feature type="compositionally biased region" description="Polar residues" evidence="1">
    <location>
        <begin position="717"/>
        <end position="742"/>
    </location>
</feature>
<organism evidence="2 3">
    <name type="scientific">Hibiscus sabdariffa</name>
    <name type="common">roselle</name>
    <dbReference type="NCBI Taxonomy" id="183260"/>
    <lineage>
        <taxon>Eukaryota</taxon>
        <taxon>Viridiplantae</taxon>
        <taxon>Streptophyta</taxon>
        <taxon>Embryophyta</taxon>
        <taxon>Tracheophyta</taxon>
        <taxon>Spermatophyta</taxon>
        <taxon>Magnoliopsida</taxon>
        <taxon>eudicotyledons</taxon>
        <taxon>Gunneridae</taxon>
        <taxon>Pentapetalae</taxon>
        <taxon>rosids</taxon>
        <taxon>malvids</taxon>
        <taxon>Malvales</taxon>
        <taxon>Malvaceae</taxon>
        <taxon>Malvoideae</taxon>
        <taxon>Hibiscus</taxon>
    </lineage>
</organism>
<reference evidence="2 3" key="1">
    <citation type="journal article" date="2024" name="G3 (Bethesda)">
        <title>Genome assembly of Hibiscus sabdariffa L. provides insights into metabolisms of medicinal natural products.</title>
        <authorList>
            <person name="Kim T."/>
        </authorList>
    </citation>
    <scope>NUCLEOTIDE SEQUENCE [LARGE SCALE GENOMIC DNA]</scope>
    <source>
        <strain evidence="2">TK-2024</strain>
        <tissue evidence="2">Old leaves</tissue>
    </source>
</reference>
<feature type="compositionally biased region" description="Basic and acidic residues" evidence="1">
    <location>
        <begin position="216"/>
        <end position="231"/>
    </location>
</feature>
<name>A0ABR2D3K0_9ROSI</name>
<sequence>MPKGFSTFLNYQKPLIDSTNRNPFLIRVLSRHLPLKQEMEKPISTSGCGCADVYNTVFIDTSLDTHLAMIVSNSDTVSDLKKKIMYEHPLCFPNIGEIKINALKVDCKGILYHLSDSMFVKSAFGGMSENWFLSVDVSSVEEHRENHDSIKHDTGNVVACFGTGINNSLADVVDLLPGDMAKRLSNNNDASLPQDRNDYRAKQNSASQQFGSSNSTKEHSEDLHKEAEHMADSNSQVSFPATNKGSRLIAESNDVGEDKICEDLPASVAASILKEKPKNKKRKKDAIHHGLKEDGAVVVESGKDALDSVNVLKENSFQKGPSSVLNDANLGNQICNIDSVKQNHLSNGDASSGRKRRKRQKSNPNQAVSEISSAKEVHEDTFQAVEAKDKDSDSKADPDSFLGKRSMGGVISEPCLNSPIEMQEVSETNRVPYSDGDNDMDDTNDGNLESKNEAPQPDVTSVIKTKNDQNSSHVDGHPTSVSQEGINFRRAFGVSGDENQSNTLEEKILEPKKSSKKVKKSKKSKGPVGGTEAIDVALNRGPASEISPAEEDPTIVNSKHLSDNVEQASKTDGKEESKMKRSDCSPSVTDVKADDVIQDVLESLKRCDNGSANAENADKKSRKRTKKKKSTVLASPELQAKDDVDQPEQTFLVHNVTEVSTSSQSTRKTVMADSSLAVQLNGTDLGSNRTKVGPKHDGRPIQDDVSVDHSKSVLVDNANNNKEVPCGSETTKSQQKNETVDSGQVIIDKAAHKAGAETATKGKRKKNPKPELPSPEMLNVNQHKEAKTQATKASSSQSQRSLSKVEPSSSNVKSSKPLLTISESAAKEPLQSKKSEKIDSTPKTAQRPIEVNSSRVHTDLKKNNPRAVSSSALETPKKIINLKKGGNELQSHPAKATGTNSRIAATSLANKKSLLATAGTIFRHDDKESSDDEDGVGKSDSSTGTPSDSSSSSDYSSNSITKGNSSQYGSYNSEAEEAGGRKKQQLGSSSPKSISLHAILRNSSSYKKAKLTASQDIDSQPEEFVPDSQAP</sequence>
<feature type="compositionally biased region" description="Basic residues" evidence="1">
    <location>
        <begin position="620"/>
        <end position="630"/>
    </location>
</feature>
<accession>A0ABR2D3K0</accession>
<feature type="compositionally biased region" description="Polar residues" evidence="1">
    <location>
        <begin position="341"/>
        <end position="350"/>
    </location>
</feature>
<feature type="region of interest" description="Disordered" evidence="1">
    <location>
        <begin position="681"/>
        <end position="902"/>
    </location>
</feature>